<dbReference type="Pfam" id="PF05960">
    <property type="entry name" value="DUF885"/>
    <property type="match status" value="1"/>
</dbReference>
<gene>
    <name evidence="2" type="ORF">H7F49_02905</name>
</gene>
<dbReference type="EMBL" id="JACLAU010000002">
    <property type="protein sequence ID" value="MBC2650644.1"/>
    <property type="molecule type" value="Genomic_DNA"/>
</dbReference>
<dbReference type="RefSeq" id="WP_185682063.1">
    <property type="nucleotide sequence ID" value="NZ_JACLAU010000002.1"/>
</dbReference>
<name>A0A7X1KAY3_9SPHN</name>
<organism evidence="2 3">
    <name type="scientific">Novosphingobium aerophilum</name>
    <dbReference type="NCBI Taxonomy" id="2839843"/>
    <lineage>
        <taxon>Bacteria</taxon>
        <taxon>Pseudomonadati</taxon>
        <taxon>Pseudomonadota</taxon>
        <taxon>Alphaproteobacteria</taxon>
        <taxon>Sphingomonadales</taxon>
        <taxon>Sphingomonadaceae</taxon>
        <taxon>Novosphingobium</taxon>
    </lineage>
</organism>
<accession>A0A7X1KAY3</accession>
<keyword evidence="1" id="KW-0732">Signal</keyword>
<comment type="caution">
    <text evidence="2">The sequence shown here is derived from an EMBL/GenBank/DDBJ whole genome shotgun (WGS) entry which is preliminary data.</text>
</comment>
<dbReference type="Proteomes" id="UP000520156">
    <property type="component" value="Unassembled WGS sequence"/>
</dbReference>
<reference evidence="2 3" key="1">
    <citation type="submission" date="2020-08" db="EMBL/GenBank/DDBJ databases">
        <title>The genome sequence of Novosphingobium flavum 4Y4.</title>
        <authorList>
            <person name="Liu Y."/>
        </authorList>
    </citation>
    <scope>NUCLEOTIDE SEQUENCE [LARGE SCALE GENOMIC DNA]</scope>
    <source>
        <strain evidence="2 3">4Y4</strain>
    </source>
</reference>
<dbReference type="PANTHER" id="PTHR33361">
    <property type="entry name" value="GLR0591 PROTEIN"/>
    <property type="match status" value="1"/>
</dbReference>
<keyword evidence="3" id="KW-1185">Reference proteome</keyword>
<protein>
    <submittedName>
        <fullName evidence="2">DUF885 domain-containing protein</fullName>
    </submittedName>
</protein>
<dbReference type="InterPro" id="IPR010281">
    <property type="entry name" value="DUF885"/>
</dbReference>
<evidence type="ECO:0000313" key="2">
    <source>
        <dbReference type="EMBL" id="MBC2650644.1"/>
    </source>
</evidence>
<sequence length="600" mass="65797">MDRRQFLGSGAVAALASRIPLAMAATPADDRLVNALDRQFYGELMLEPEAATSLGLDKGPYAALKSQLSDYGPGGRETALRFARQSRDALKAIDPAGLSPAMRRNREIALFRVDSDIEPARFGLSSAQSPYPISQQDGAYFGVPDFLANQHTIETGADAEAYLARLAAFPTALDAETELQRSEAARSIVAPAWSLDLALGQIRQLRSGAAEQSGLVQSLVERARAKGLAGDWERRAAQIVSTGVFPALDRQAALLERLKTTTRPGDGAWRLPQGEAIYTMALRHATTTDMTPDEVHKIGLDQVAELTAQLDAILKEAGYTQGSVGSRLVALNTSADQRFPNTDAGREALIASLNADVTKMTGLLPRAFNRLPTETLEIRRVPPEIQDGAANGYYYPSALDGTRPAIYWINLKDTGDWPKYQQPSLTYHEGVPGHHLQGGVARLGGDLPKLLQNYFISAYGEGWALYAEQLADELGGYKGIERAGDLQSFLFRATRLVVDTGLNHKRWTREQAIRYMVETTGFTQGRSQREIERYCASIGQACSYKIGHNKWLELRNRAQQKLGARFSLGWFHDVLLEGSMPLALLDRRVNERIAERLAAG</sequence>
<dbReference type="PANTHER" id="PTHR33361:SF2">
    <property type="entry name" value="DUF885 DOMAIN-CONTAINING PROTEIN"/>
    <property type="match status" value="1"/>
</dbReference>
<evidence type="ECO:0000313" key="3">
    <source>
        <dbReference type="Proteomes" id="UP000520156"/>
    </source>
</evidence>
<feature type="chain" id="PRO_5031557270" evidence="1">
    <location>
        <begin position="25"/>
        <end position="600"/>
    </location>
</feature>
<proteinExistence type="predicted"/>
<evidence type="ECO:0000256" key="1">
    <source>
        <dbReference type="SAM" id="SignalP"/>
    </source>
</evidence>
<dbReference type="AlphaFoldDB" id="A0A7X1KAY3"/>
<feature type="signal peptide" evidence="1">
    <location>
        <begin position="1"/>
        <end position="24"/>
    </location>
</feature>